<evidence type="ECO:0000313" key="2">
    <source>
        <dbReference type="EMBL" id="OOV86210.1"/>
    </source>
</evidence>
<evidence type="ECO:0000256" key="1">
    <source>
        <dbReference type="SAM" id="Phobius"/>
    </source>
</evidence>
<accession>A0A1T1H901</accession>
<keyword evidence="1" id="KW-0472">Membrane</keyword>
<sequence length="104" mass="11204">MTFSGIITIVMYSLKPYWPLLLLLAMLLLITQWMGRNKKGSVPGYVYGLSLGIGIIAALLAPAITLSKLSYVQTTTDILALVAVALGTSLYAILLLSPLVKHRA</sequence>
<gene>
    <name evidence="2" type="ORF">BTA35_0214625</name>
</gene>
<protein>
    <submittedName>
        <fullName evidence="2">Uncharacterized protein</fullName>
    </submittedName>
</protein>
<feature type="transmembrane region" description="Helical" evidence="1">
    <location>
        <begin position="46"/>
        <end position="66"/>
    </location>
</feature>
<reference evidence="2" key="1">
    <citation type="submission" date="2017-02" db="EMBL/GenBank/DDBJ databases">
        <title>Draft Genome Sequence of the Salt Water Bacterium Oceanospirillum linum ATCC 11336.</title>
        <authorList>
            <person name="Trachtenberg A.M."/>
            <person name="Carney J.G."/>
            <person name="Linnane J.D."/>
            <person name="Rheaume B.A."/>
            <person name="Pitts N.L."/>
            <person name="Mykles D.L."/>
            <person name="Maclea K.S."/>
        </authorList>
    </citation>
    <scope>NUCLEOTIDE SEQUENCE [LARGE SCALE GENOMIC DNA]</scope>
    <source>
        <strain evidence="2">ATCC 11336</strain>
    </source>
</reference>
<feature type="transmembrane region" description="Helical" evidence="1">
    <location>
        <begin position="78"/>
        <end position="100"/>
    </location>
</feature>
<keyword evidence="1" id="KW-0812">Transmembrane</keyword>
<organism evidence="2 3">
    <name type="scientific">Oceanospirillum linum</name>
    <dbReference type="NCBI Taxonomy" id="966"/>
    <lineage>
        <taxon>Bacteria</taxon>
        <taxon>Pseudomonadati</taxon>
        <taxon>Pseudomonadota</taxon>
        <taxon>Gammaproteobacteria</taxon>
        <taxon>Oceanospirillales</taxon>
        <taxon>Oceanospirillaceae</taxon>
        <taxon>Oceanospirillum</taxon>
    </lineage>
</organism>
<proteinExistence type="predicted"/>
<evidence type="ECO:0000313" key="3">
    <source>
        <dbReference type="Proteomes" id="UP000190064"/>
    </source>
</evidence>
<keyword evidence="1" id="KW-1133">Transmembrane helix</keyword>
<feature type="transmembrane region" description="Helical" evidence="1">
    <location>
        <begin position="17"/>
        <end position="34"/>
    </location>
</feature>
<dbReference type="Proteomes" id="UP000190064">
    <property type="component" value="Unassembled WGS sequence"/>
</dbReference>
<dbReference type="AlphaFoldDB" id="A0A1T1H901"/>
<name>A0A1T1H901_OCELI</name>
<dbReference type="EMBL" id="MTSD02000008">
    <property type="protein sequence ID" value="OOV86210.1"/>
    <property type="molecule type" value="Genomic_DNA"/>
</dbReference>
<dbReference type="RefSeq" id="WP_078320558.1">
    <property type="nucleotide sequence ID" value="NZ_FXTS01000009.1"/>
</dbReference>
<comment type="caution">
    <text evidence="2">The sequence shown here is derived from an EMBL/GenBank/DDBJ whole genome shotgun (WGS) entry which is preliminary data.</text>
</comment>
<keyword evidence="3" id="KW-1185">Reference proteome</keyword>
<dbReference type="STRING" id="966.BTA35_0214625"/>